<proteinExistence type="predicted"/>
<dbReference type="InterPro" id="IPR035897">
    <property type="entry name" value="Toll_tir_struct_dom_sf"/>
</dbReference>
<dbReference type="EMBL" id="QYTW02000005">
    <property type="protein sequence ID" value="RST60219.1"/>
    <property type="molecule type" value="Genomic_DNA"/>
</dbReference>
<dbReference type="OrthoDB" id="5521101at2"/>
<evidence type="ECO:0000313" key="2">
    <source>
        <dbReference type="EMBL" id="RST60219.1"/>
    </source>
</evidence>
<reference evidence="2 3" key="1">
    <citation type="submission" date="2018-12" db="EMBL/GenBank/DDBJ databases">
        <authorList>
            <person name="Sun L."/>
            <person name="Chen Z."/>
        </authorList>
    </citation>
    <scope>NUCLEOTIDE SEQUENCE [LARGE SCALE GENOMIC DNA]</scope>
    <source>
        <strain evidence="2 3">LMG 29736</strain>
    </source>
</reference>
<dbReference type="RefSeq" id="WP_120119595.1">
    <property type="nucleotide sequence ID" value="NZ_QYTW02000005.1"/>
</dbReference>
<keyword evidence="2" id="KW-0675">Receptor</keyword>
<dbReference type="SUPFAM" id="SSF52200">
    <property type="entry name" value="Toll/Interleukin receptor TIR domain"/>
    <property type="match status" value="1"/>
</dbReference>
<name>A0A429XA32_SIMTE</name>
<comment type="caution">
    <text evidence="2">The sequence shown here is derived from an EMBL/GenBank/DDBJ whole genome shotgun (WGS) entry which is preliminary data.</text>
</comment>
<dbReference type="InterPro" id="IPR000157">
    <property type="entry name" value="TIR_dom"/>
</dbReference>
<dbReference type="Pfam" id="PF13676">
    <property type="entry name" value="TIR_2"/>
    <property type="match status" value="1"/>
</dbReference>
<evidence type="ECO:0000313" key="3">
    <source>
        <dbReference type="Proteomes" id="UP000287296"/>
    </source>
</evidence>
<dbReference type="GO" id="GO:0007165">
    <property type="term" value="P:signal transduction"/>
    <property type="evidence" value="ECO:0007669"/>
    <property type="project" value="InterPro"/>
</dbReference>
<dbReference type="Proteomes" id="UP000287296">
    <property type="component" value="Unassembled WGS sequence"/>
</dbReference>
<gene>
    <name evidence="2" type="ORF">D5F11_007105</name>
</gene>
<accession>A0A429XA32</accession>
<organism evidence="2 3">
    <name type="scientific">Siminovitchia terrae</name>
    <name type="common">Bacillus terrae</name>
    <dbReference type="NCBI Taxonomy" id="1914933"/>
    <lineage>
        <taxon>Bacteria</taxon>
        <taxon>Bacillati</taxon>
        <taxon>Bacillota</taxon>
        <taxon>Bacilli</taxon>
        <taxon>Bacillales</taxon>
        <taxon>Bacillaceae</taxon>
        <taxon>Siminovitchia</taxon>
    </lineage>
</organism>
<feature type="domain" description="TIR" evidence="1">
    <location>
        <begin position="2"/>
        <end position="118"/>
    </location>
</feature>
<protein>
    <submittedName>
        <fullName evidence="2">Toll/interleukin-1 receptor domain-containing protein</fullName>
    </submittedName>
</protein>
<evidence type="ECO:0000259" key="1">
    <source>
        <dbReference type="Pfam" id="PF13676"/>
    </source>
</evidence>
<dbReference type="Gene3D" id="3.40.50.10140">
    <property type="entry name" value="Toll/interleukin-1 receptor homology (TIR) domain"/>
    <property type="match status" value="1"/>
</dbReference>
<dbReference type="AlphaFoldDB" id="A0A429XA32"/>
<sequence>MIFISHTFTDKDFVNEVALQLKRTYGKNNVFYDTWSIEFGESIIARMNEGLTSTQYFFLFITKESLESAHVEREWQAFLNSYLTNKKAREGLNFIPVLCDDVDVPIIFNDLVYINCYTNGLEVTIEEINRFIEGKPNLATENMYKEKFSNLYAEVISQKTNSDNCLELEIEVGIKRFIENNLTIEFLSNIKNPFYKVECLVSGMYEHGYFEGVAENKHLGLTYNSYLYKFNMPIDKYEKLRFKIYIDENKISGLGLDFKLYQTKGESKELIKFANGSKILKI</sequence>